<evidence type="ECO:0000259" key="2">
    <source>
        <dbReference type="Pfam" id="PF01364"/>
    </source>
</evidence>
<proteinExistence type="predicted"/>
<dbReference type="InterPro" id="IPR001769">
    <property type="entry name" value="Gingipain"/>
</dbReference>
<dbReference type="Gene3D" id="2.60.40.4070">
    <property type="match status" value="1"/>
</dbReference>
<dbReference type="InterPro" id="IPR026444">
    <property type="entry name" value="Secre_tail"/>
</dbReference>
<accession>A0A660SR38</accession>
<dbReference type="InterPro" id="IPR025965">
    <property type="entry name" value="FlgD/Vpr_Ig-like"/>
</dbReference>
<evidence type="ECO:0000256" key="1">
    <source>
        <dbReference type="ARBA" id="ARBA00022729"/>
    </source>
</evidence>
<dbReference type="Gene3D" id="2.60.40.3800">
    <property type="match status" value="1"/>
</dbReference>
<name>A0A660SR38_UNCT6</name>
<dbReference type="Gene3D" id="3.40.50.1460">
    <property type="match status" value="1"/>
</dbReference>
<dbReference type="Gene3D" id="2.60.40.10">
    <property type="entry name" value="Immunoglobulins"/>
    <property type="match status" value="1"/>
</dbReference>
<dbReference type="InterPro" id="IPR038490">
    <property type="entry name" value="Gingipain_propep_sf"/>
</dbReference>
<dbReference type="AlphaFoldDB" id="A0A660SR38"/>
<feature type="domain" description="Gingipain propeptide" evidence="3">
    <location>
        <begin position="30"/>
        <end position="195"/>
    </location>
</feature>
<dbReference type="Gene3D" id="3.40.50.10390">
    <property type="entry name" value="Gingipain r, domain 1"/>
    <property type="match status" value="1"/>
</dbReference>
<dbReference type="Pfam" id="PF01364">
    <property type="entry name" value="Peptidase_C25"/>
    <property type="match status" value="1"/>
</dbReference>
<dbReference type="InterPro" id="IPR012600">
    <property type="entry name" value="Propeptide_C25"/>
</dbReference>
<gene>
    <name evidence="5" type="ORF">DRP43_00880</name>
</gene>
<organism evidence="5 6">
    <name type="scientific">candidate division TA06 bacterium</name>
    <dbReference type="NCBI Taxonomy" id="2250710"/>
    <lineage>
        <taxon>Bacteria</taxon>
        <taxon>Bacteria division TA06</taxon>
    </lineage>
</organism>
<dbReference type="Pfam" id="PF13860">
    <property type="entry name" value="FlgD_ig"/>
    <property type="match status" value="1"/>
</dbReference>
<dbReference type="NCBIfam" id="TIGR04183">
    <property type="entry name" value="Por_Secre_tail"/>
    <property type="match status" value="1"/>
</dbReference>
<protein>
    <recommendedName>
        <fullName evidence="7">Gingipain R</fullName>
    </recommendedName>
</protein>
<dbReference type="SUPFAM" id="SSF52129">
    <property type="entry name" value="Caspase-like"/>
    <property type="match status" value="1"/>
</dbReference>
<dbReference type="InterPro" id="IPR013783">
    <property type="entry name" value="Ig-like_fold"/>
</dbReference>
<dbReference type="Proteomes" id="UP000271125">
    <property type="component" value="Unassembled WGS sequence"/>
</dbReference>
<reference evidence="5 6" key="1">
    <citation type="submission" date="2018-06" db="EMBL/GenBank/DDBJ databases">
        <title>Extensive metabolic versatility and redundancy in microbially diverse, dynamic hydrothermal sediments.</title>
        <authorList>
            <person name="Dombrowski N."/>
            <person name="Teske A."/>
            <person name="Baker B.J."/>
        </authorList>
    </citation>
    <scope>NUCLEOTIDE SEQUENCE [LARGE SCALE GENOMIC DNA]</scope>
    <source>
        <strain evidence="5">B10_G13</strain>
    </source>
</reference>
<evidence type="ECO:0000313" key="5">
    <source>
        <dbReference type="EMBL" id="RKX72400.1"/>
    </source>
</evidence>
<dbReference type="Pfam" id="PF08126">
    <property type="entry name" value="Propeptide_C25"/>
    <property type="match status" value="1"/>
</dbReference>
<feature type="domain" description="FlgD/Vpr Ig-like" evidence="4">
    <location>
        <begin position="1188"/>
        <end position="1242"/>
    </location>
</feature>
<evidence type="ECO:0000259" key="4">
    <source>
        <dbReference type="Pfam" id="PF13860"/>
    </source>
</evidence>
<dbReference type="InterPro" id="IPR029030">
    <property type="entry name" value="Caspase-like_dom_sf"/>
</dbReference>
<dbReference type="InterPro" id="IPR029031">
    <property type="entry name" value="Gingipain_N_sf"/>
</dbReference>
<evidence type="ECO:0008006" key="7">
    <source>
        <dbReference type="Google" id="ProtNLM"/>
    </source>
</evidence>
<keyword evidence="1" id="KW-0732">Signal</keyword>
<sequence length="1254" mass="136221">MNKKAVILLLPILLFLIPILVFSASIQQTVYFNQNDMKFHKVNGNDMIGIRSCINIKIPGNPILPAMPAKVLLPQGAVVRNVKIVNINSTDIGKNYLIQPAGKPQIISYPKYEKIEPNKRIYESKDFYPGSIVQYSGQGFKDGYNIANILIYPLQYAGLSGRLRFVNSVTFEIDYNIDSRKIKQEREYVIENVSNIISNMITNPEDVNQYKPIQRTIFDSRALDPDTIAYVIITASTFETDMQPLVNWKTKKGVPAKIVTLDYIYANYSGNDNSDRIRNFIIDAHNTWGTMYFVLGGQCDFENGEEIVPRRDAYYKTSGAGHYLDEDTIITDLYYGDLDGDWNANANLVYGEVSDNVDMYTDVHIGRAPFKNATQAQTFVNKTLTYEKNIPTGYVNSTVLPAVELFTYYNFWGDTVNNALADITPSPWTDNKLYESSGSLSQTAVRNAMNNGTGYVHHACHGNETGMYYASGGTVTSLTDIDGLTNGDKLGIYYSIGCFNGAMDERSGGDHDCFSEHIMNNSNGAGVISMYNSRYGLGDPPDLGPSELLDTLYLSGLFDNNCKTHGEAIAYAKDNLVPIAISEGASGWTRWCIYELNTLGDPEIHPFTSEVSNLSATYPSTVFLGTNPIDVHVQDASSSSSIEGSRVCIMMGTSIYATGLTNGSGDITLNPNISSAGDLDITITARNYYPIEDTIEAIVASGPFITYLSSTIDDALGNNNGQINPGETIDLSVYLKNVGVAGAHSVYALLSTTDPDVTVNTDSSNYGDISAGDSALSITDYNFTVGTVGNNHSIPFILNITSSESTWTGNFSLITHAPVISQETFAIDDATTGNNDGKWGTNEQVKLIFGVKNSGGEIAKNVNINITTSTSGITIDDGNAVFGDIDTSATVTNTMDDLLATSTSIPTGTEITIDYTISGDNFADVTGTVNITVGQKSYIIFDLDGNLNSGTVMQSTLNTLGYSGDYYTSFSPMIDSLNNYSSVFVFAGIYSNNQRIYPDTGVKFANYCQNDGGKLYIEGGDVLGFDPTNWFNPGYDFKPLFGISYISDGSGDLATVGGVATTFTAGMSFSYSGDNSYIDRIAPTGSGAFAIFNNSSPVYGCGVAKDGGTYKTVGLSFEFGGLTDGSGVSTKDTLALNIMEFFGIHLQGVAIDRFSALKKDRTLSFGIKAKGSNLFSNKLDLEYGIVHSGKVEIEIYNTTGRKIKILVNATKNAGYHRVSWDGKDDNGRNIVNGIYFIMIKSSGKIKNTKVMLIK</sequence>
<feature type="domain" description="Gingipain" evidence="2">
    <location>
        <begin position="230"/>
        <end position="604"/>
    </location>
</feature>
<evidence type="ECO:0000259" key="3">
    <source>
        <dbReference type="Pfam" id="PF08126"/>
    </source>
</evidence>
<comment type="caution">
    <text evidence="5">The sequence shown here is derived from an EMBL/GenBank/DDBJ whole genome shotgun (WGS) entry which is preliminary data.</text>
</comment>
<evidence type="ECO:0000313" key="6">
    <source>
        <dbReference type="Proteomes" id="UP000271125"/>
    </source>
</evidence>
<dbReference type="GO" id="GO:0004197">
    <property type="term" value="F:cysteine-type endopeptidase activity"/>
    <property type="evidence" value="ECO:0007669"/>
    <property type="project" value="InterPro"/>
</dbReference>
<dbReference type="EMBL" id="QNBD01000024">
    <property type="protein sequence ID" value="RKX72400.1"/>
    <property type="molecule type" value="Genomic_DNA"/>
</dbReference>
<dbReference type="GO" id="GO:0006508">
    <property type="term" value="P:proteolysis"/>
    <property type="evidence" value="ECO:0007669"/>
    <property type="project" value="InterPro"/>
</dbReference>